<dbReference type="eggNOG" id="COG4774">
    <property type="taxonomic scope" value="Bacteria"/>
</dbReference>
<dbReference type="Pfam" id="PF11741">
    <property type="entry name" value="AMIN"/>
    <property type="match status" value="1"/>
</dbReference>
<organism evidence="19">
    <name type="scientific">Cyanothece sp. (strain PCC 7425 / ATCC 29141)</name>
    <dbReference type="NCBI Taxonomy" id="395961"/>
    <lineage>
        <taxon>Bacteria</taxon>
        <taxon>Bacillati</taxon>
        <taxon>Cyanobacteriota</taxon>
        <taxon>Cyanophyceae</taxon>
        <taxon>Gomontiellales</taxon>
        <taxon>Cyanothecaceae</taxon>
        <taxon>Cyanothece</taxon>
    </lineage>
</organism>
<dbReference type="InterPro" id="IPR036942">
    <property type="entry name" value="Beta-barrel_TonB_sf"/>
</dbReference>
<evidence type="ECO:0000256" key="15">
    <source>
        <dbReference type="SAM" id="SignalP"/>
    </source>
</evidence>
<feature type="chain" id="PRO_5002873976" evidence="15">
    <location>
        <begin position="24"/>
        <end position="837"/>
    </location>
</feature>
<dbReference type="OrthoDB" id="427542at2"/>
<evidence type="ECO:0000256" key="5">
    <source>
        <dbReference type="ARBA" id="ARBA00022496"/>
    </source>
</evidence>
<name>B8HX77_CYAP4</name>
<dbReference type="SUPFAM" id="SSF56935">
    <property type="entry name" value="Porins"/>
    <property type="match status" value="1"/>
</dbReference>
<evidence type="ECO:0000256" key="2">
    <source>
        <dbReference type="ARBA" id="ARBA00009810"/>
    </source>
</evidence>
<dbReference type="EMBL" id="CP001344">
    <property type="protein sequence ID" value="ACL44768.1"/>
    <property type="molecule type" value="Genomic_DNA"/>
</dbReference>
<dbReference type="InterPro" id="IPR037066">
    <property type="entry name" value="Plug_dom_sf"/>
</dbReference>
<feature type="domain" description="TonB-dependent receptor-like beta-barrel" evidence="16">
    <location>
        <begin position="372"/>
        <end position="806"/>
    </location>
</feature>
<keyword evidence="6 13" id="KW-0812">Transmembrane</keyword>
<dbReference type="FunFam" id="2.170.130.10:FF:000001">
    <property type="entry name" value="Catecholate siderophore TonB-dependent receptor"/>
    <property type="match status" value="1"/>
</dbReference>
<dbReference type="InterPro" id="IPR021731">
    <property type="entry name" value="AMIN_dom"/>
</dbReference>
<dbReference type="InterPro" id="IPR012910">
    <property type="entry name" value="Plug_dom"/>
</dbReference>
<dbReference type="NCBIfam" id="TIGR01783">
    <property type="entry name" value="TonB-siderophor"/>
    <property type="match status" value="1"/>
</dbReference>
<evidence type="ECO:0000259" key="18">
    <source>
        <dbReference type="Pfam" id="PF11741"/>
    </source>
</evidence>
<protein>
    <submittedName>
        <fullName evidence="19">TonB-dependent siderophore receptor</fullName>
    </submittedName>
</protein>
<proteinExistence type="inferred from homology"/>
<evidence type="ECO:0000256" key="7">
    <source>
        <dbReference type="ARBA" id="ARBA00022729"/>
    </source>
</evidence>
<evidence type="ECO:0000256" key="13">
    <source>
        <dbReference type="PROSITE-ProRule" id="PRU01360"/>
    </source>
</evidence>
<comment type="similarity">
    <text evidence="2 13 14">Belongs to the TonB-dependent receptor family.</text>
</comment>
<dbReference type="InterPro" id="IPR000531">
    <property type="entry name" value="Beta-barrel_TonB"/>
</dbReference>
<dbReference type="GO" id="GO:0038023">
    <property type="term" value="F:signaling receptor activity"/>
    <property type="evidence" value="ECO:0007669"/>
    <property type="project" value="InterPro"/>
</dbReference>
<evidence type="ECO:0000256" key="9">
    <source>
        <dbReference type="ARBA" id="ARBA00023065"/>
    </source>
</evidence>
<evidence type="ECO:0000256" key="4">
    <source>
        <dbReference type="ARBA" id="ARBA00022452"/>
    </source>
</evidence>
<dbReference type="InterPro" id="IPR039426">
    <property type="entry name" value="TonB-dep_rcpt-like"/>
</dbReference>
<keyword evidence="11 13" id="KW-0472">Membrane</keyword>
<keyword evidence="3 13" id="KW-0813">Transport</keyword>
<evidence type="ECO:0000256" key="1">
    <source>
        <dbReference type="ARBA" id="ARBA00004571"/>
    </source>
</evidence>
<dbReference type="STRING" id="395961.Cyan7425_2410"/>
<feature type="domain" description="AMIN" evidence="18">
    <location>
        <begin position="64"/>
        <end position="155"/>
    </location>
</feature>
<dbReference type="FunFam" id="2.40.170.20:FF:000005">
    <property type="entry name" value="TonB-dependent siderophore receptor"/>
    <property type="match status" value="1"/>
</dbReference>
<evidence type="ECO:0000256" key="10">
    <source>
        <dbReference type="ARBA" id="ARBA00023077"/>
    </source>
</evidence>
<keyword evidence="5" id="KW-0410">Iron transport</keyword>
<evidence type="ECO:0000259" key="17">
    <source>
        <dbReference type="Pfam" id="PF07715"/>
    </source>
</evidence>
<comment type="subcellular location">
    <subcellularLocation>
        <location evidence="1 13">Cell outer membrane</location>
        <topology evidence="1 13">Multi-pass membrane protein</topology>
    </subcellularLocation>
</comment>
<feature type="signal peptide" evidence="15">
    <location>
        <begin position="1"/>
        <end position="23"/>
    </location>
</feature>
<dbReference type="Gene3D" id="2.40.170.20">
    <property type="entry name" value="TonB-dependent receptor, beta-barrel domain"/>
    <property type="match status" value="1"/>
</dbReference>
<keyword evidence="12 13" id="KW-0998">Cell outer membrane</keyword>
<evidence type="ECO:0000313" key="19">
    <source>
        <dbReference type="EMBL" id="ACL44768.1"/>
    </source>
</evidence>
<dbReference type="InterPro" id="IPR010105">
    <property type="entry name" value="TonB_sidphr_rcpt"/>
</dbReference>
<keyword evidence="8" id="KW-0408">Iron</keyword>
<evidence type="ECO:0000256" key="3">
    <source>
        <dbReference type="ARBA" id="ARBA00022448"/>
    </source>
</evidence>
<dbReference type="PANTHER" id="PTHR32552:SF68">
    <property type="entry name" value="FERRICHROME OUTER MEMBRANE TRANSPORTER_PHAGE RECEPTOR"/>
    <property type="match status" value="1"/>
</dbReference>
<evidence type="ECO:0000259" key="16">
    <source>
        <dbReference type="Pfam" id="PF00593"/>
    </source>
</evidence>
<keyword evidence="19" id="KW-0675">Receptor</keyword>
<accession>B8HX77</accession>
<dbReference type="Gene3D" id="2.170.130.10">
    <property type="entry name" value="TonB-dependent receptor, plug domain"/>
    <property type="match status" value="1"/>
</dbReference>
<feature type="domain" description="TonB-dependent receptor plug" evidence="17">
    <location>
        <begin position="200"/>
        <end position="297"/>
    </location>
</feature>
<gene>
    <name evidence="19" type="ordered locus">Cyan7425_2410</name>
</gene>
<keyword evidence="7 15" id="KW-0732">Signal</keyword>
<dbReference type="PANTHER" id="PTHR32552">
    <property type="entry name" value="FERRICHROME IRON RECEPTOR-RELATED"/>
    <property type="match status" value="1"/>
</dbReference>
<evidence type="ECO:0000256" key="11">
    <source>
        <dbReference type="ARBA" id="ARBA00023136"/>
    </source>
</evidence>
<dbReference type="PROSITE" id="PS52016">
    <property type="entry name" value="TONB_DEPENDENT_REC_3"/>
    <property type="match status" value="1"/>
</dbReference>
<keyword evidence="10 14" id="KW-0798">TonB box</keyword>
<dbReference type="HOGENOM" id="CLU_008287_9_4_3"/>
<dbReference type="AlphaFoldDB" id="B8HX77"/>
<evidence type="ECO:0000256" key="12">
    <source>
        <dbReference type="ARBA" id="ARBA00023237"/>
    </source>
</evidence>
<dbReference type="Pfam" id="PF07715">
    <property type="entry name" value="Plug"/>
    <property type="match status" value="1"/>
</dbReference>
<evidence type="ECO:0000256" key="8">
    <source>
        <dbReference type="ARBA" id="ARBA00023004"/>
    </source>
</evidence>
<dbReference type="GO" id="GO:0015891">
    <property type="term" value="P:siderophore transport"/>
    <property type="evidence" value="ECO:0007669"/>
    <property type="project" value="InterPro"/>
</dbReference>
<sequence>MNRKSGLLGLSLASVLMAQGSWATEPRGKEKKQVADIHGLERPATTLKEWFAQIDAATVQITGVKLDRSETGLEILLQTADKPLQVEVTRFRAEGNRLIAEFPNAVLALPQGQPFLIENPAADISWVEILQQGPSTVQIIVVGQTTLPQTTVTLKTGGVAYRLNPEDDAAEVNIVVTGAREQGYWVPDATTGSKTDTPILDLPFSVQVVPEELLEDRQVESLNEALRTVAGVTPDNPSYSAFEGFTIRGFTGRNILRNGLRDDTNITSRIAVPNIEQIEVLKGPAGALYSQGSPGGTVNIITKQPLSVTRYNLEGTIGNFDTYAASADFTGALNDSKSLLYRFVAGGYSTGTFIDRFYRRNYVIAPKLTWLAGPKTKINFEGEYTIDQQPNARGLPALGTVLPNINGELPRSRFLGETDDALDSNERYALRLGYTLEHNISPNWQLRNAFRATLLKSPQNSLFPSALLEDQRTLERGLFATEDQSQDNYIVDTNVVGTFKTGPVNHKLLLGFDLNRDVYAASSKQYILDPIDIFNPIYGQSGKQFVAFYPREPFTTDSLGIYVQDQIDLLPNLKLLLGGRFDIVTQKYDYADGSKDYQKDEAFSPRAGLVYQPKDWLSLYGSYSRSFLPNFGTAFDRTLFEPQFGTQYEAGVKAEWLQKRLFTTLAFYQITRSNVLTEDPDNPNFSVQTGEQRSRGIELDIAGEILPGWKIAAGYAYTNAKITEDNTYKVGNQINNVPENAFSLWTTYEIQNGSVKGLGFGLGIFYVGSREGDLDNSFQLPSYTRTDAALFYRRENMRIALNIENLFDVRYFEAAEGPLRVFYGAPFTIKGTVSWTF</sequence>
<dbReference type="CDD" id="cd01347">
    <property type="entry name" value="ligand_gated_channel"/>
    <property type="match status" value="1"/>
</dbReference>
<dbReference type="GO" id="GO:0009279">
    <property type="term" value="C:cell outer membrane"/>
    <property type="evidence" value="ECO:0007669"/>
    <property type="project" value="UniProtKB-SubCell"/>
</dbReference>
<keyword evidence="4 13" id="KW-1134">Transmembrane beta strand</keyword>
<reference evidence="19" key="1">
    <citation type="submission" date="2009-01" db="EMBL/GenBank/DDBJ databases">
        <title>Complete sequence of chromosome Cyanothece sp. PCC 7425.</title>
        <authorList>
            <consortium name="US DOE Joint Genome Institute"/>
            <person name="Lucas S."/>
            <person name="Copeland A."/>
            <person name="Lapidus A."/>
            <person name="Glavina del Rio T."/>
            <person name="Dalin E."/>
            <person name="Tice H."/>
            <person name="Bruce D."/>
            <person name="Goodwin L."/>
            <person name="Pitluck S."/>
            <person name="Sims D."/>
            <person name="Meineke L."/>
            <person name="Brettin T."/>
            <person name="Detter J.C."/>
            <person name="Han C."/>
            <person name="Larimer F."/>
            <person name="Land M."/>
            <person name="Hauser L."/>
            <person name="Kyrpides N."/>
            <person name="Ovchinnikova G."/>
            <person name="Liberton M."/>
            <person name="Stoeckel J."/>
            <person name="Banerjee A."/>
            <person name="Singh A."/>
            <person name="Page L."/>
            <person name="Sato H."/>
            <person name="Zhao L."/>
            <person name="Sherman L."/>
            <person name="Pakrasi H."/>
            <person name="Richardson P."/>
        </authorList>
    </citation>
    <scope>NUCLEOTIDE SEQUENCE</scope>
    <source>
        <strain evidence="19">PCC 7425</strain>
    </source>
</reference>
<dbReference type="KEGG" id="cyn:Cyan7425_2410"/>
<keyword evidence="9" id="KW-0406">Ion transport</keyword>
<dbReference type="GO" id="GO:0015344">
    <property type="term" value="F:siderophore uptake transmembrane transporter activity"/>
    <property type="evidence" value="ECO:0007669"/>
    <property type="project" value="TreeGrafter"/>
</dbReference>
<evidence type="ECO:0000256" key="6">
    <source>
        <dbReference type="ARBA" id="ARBA00022692"/>
    </source>
</evidence>
<dbReference type="Pfam" id="PF00593">
    <property type="entry name" value="TonB_dep_Rec_b-barrel"/>
    <property type="match status" value="1"/>
</dbReference>
<evidence type="ECO:0000256" key="14">
    <source>
        <dbReference type="RuleBase" id="RU003357"/>
    </source>
</evidence>